<evidence type="ECO:0000313" key="3">
    <source>
        <dbReference type="Proteomes" id="UP001189429"/>
    </source>
</evidence>
<feature type="compositionally biased region" description="Low complexity" evidence="1">
    <location>
        <begin position="608"/>
        <end position="620"/>
    </location>
</feature>
<dbReference type="EMBL" id="CAUYUJ010021025">
    <property type="protein sequence ID" value="CAK0902117.1"/>
    <property type="molecule type" value="Genomic_DNA"/>
</dbReference>
<organism evidence="2 3">
    <name type="scientific">Prorocentrum cordatum</name>
    <dbReference type="NCBI Taxonomy" id="2364126"/>
    <lineage>
        <taxon>Eukaryota</taxon>
        <taxon>Sar</taxon>
        <taxon>Alveolata</taxon>
        <taxon>Dinophyceae</taxon>
        <taxon>Prorocentrales</taxon>
        <taxon>Prorocentraceae</taxon>
        <taxon>Prorocentrum</taxon>
    </lineage>
</organism>
<evidence type="ECO:0000313" key="2">
    <source>
        <dbReference type="EMBL" id="CAK0902117.1"/>
    </source>
</evidence>
<dbReference type="Proteomes" id="UP001189429">
    <property type="component" value="Unassembled WGS sequence"/>
</dbReference>
<reference evidence="2" key="1">
    <citation type="submission" date="2023-10" db="EMBL/GenBank/DDBJ databases">
        <authorList>
            <person name="Chen Y."/>
            <person name="Shah S."/>
            <person name="Dougan E. K."/>
            <person name="Thang M."/>
            <person name="Chan C."/>
        </authorList>
    </citation>
    <scope>NUCLEOTIDE SEQUENCE [LARGE SCALE GENOMIC DNA]</scope>
</reference>
<feature type="compositionally biased region" description="Polar residues" evidence="1">
    <location>
        <begin position="621"/>
        <end position="634"/>
    </location>
</feature>
<keyword evidence="3" id="KW-1185">Reference proteome</keyword>
<feature type="compositionally biased region" description="Basic and acidic residues" evidence="1">
    <location>
        <begin position="12"/>
        <end position="31"/>
    </location>
</feature>
<proteinExistence type="predicted"/>
<dbReference type="Gene3D" id="3.90.1750.10">
    <property type="entry name" value="Hect, E3 ligase catalytic domains"/>
    <property type="match status" value="1"/>
</dbReference>
<accession>A0ABN9XUY5</accession>
<protein>
    <submittedName>
        <fullName evidence="2">Uncharacterized protein</fullName>
    </submittedName>
</protein>
<gene>
    <name evidence="2" type="ORF">PCOR1329_LOCUS78828</name>
</gene>
<comment type="caution">
    <text evidence="2">The sequence shown here is derived from an EMBL/GenBank/DDBJ whole genome shotgun (WGS) entry which is preliminary data.</text>
</comment>
<name>A0ABN9XUY5_9DINO</name>
<sequence length="634" mass="69500">MAHAAKRAAVAEPDRPPEAKRARELPVRQDVLDQLPHPPAAAGELPSWFDRLARALREIPFGQSPGAREWGMKRRAYALLEPALAAFIEEAEAGGEGRPPPGQELVWAAARAVSQLVRSGYAATARDRRALVVSGAWRPAAMACSGGPEPGEARPASELAGAVNVYRVHLAEHASFYEDFTGFHAEFWSPERFLPVLEALPRVVADRGDVLEADEWEAFCPELAAALKTLDRFLGFWVGLSGAEPFDFDVSRAMPLLRTCTEVFGRHDQWHGQEVSAKVRGDFLEQEVRMAGVTCSLILGVFYRDHISRRTRAEAVAHAKLLLRFMVQVLMLRVPTFGPRAEARAGPGSGALPLDERQLDTDWVEGLWEHCQSDADAGDLVEPAVLSALFQSMVDMPVEEQKYRLECVAPLVPPFISLYADLLKEKEIPPELADLKVVMNAVLQDDAFVNSDFMEEISFYPCLLEFATKRAAIHAVCERVKLHMHGDPIRLVVPRDNVLDGVCSSLNLQDQSARIDVPVEIEFRTGLVDSAGQELMDEGEDQGGLRRQWLDRGSRHFLSSDLFRSPSSSREPPTRTLGALQIASSGARSSCPRRSPCAGACRTTGRNSSSSSAASSASRSCIRTQSPCTSATTS</sequence>
<feature type="region of interest" description="Disordered" evidence="1">
    <location>
        <begin position="1"/>
        <end position="40"/>
    </location>
</feature>
<evidence type="ECO:0000256" key="1">
    <source>
        <dbReference type="SAM" id="MobiDB-lite"/>
    </source>
</evidence>
<feature type="region of interest" description="Disordered" evidence="1">
    <location>
        <begin position="583"/>
        <end position="634"/>
    </location>
</feature>